<keyword evidence="6" id="KW-0812">Transmembrane</keyword>
<evidence type="ECO:0000256" key="5">
    <source>
        <dbReference type="ARBA" id="ARBA00023004"/>
    </source>
</evidence>
<dbReference type="GO" id="GO:0042597">
    <property type="term" value="C:periplasmic space"/>
    <property type="evidence" value="ECO:0007669"/>
    <property type="project" value="InterPro"/>
</dbReference>
<organism evidence="8 9">
    <name type="scientific">Pyrobaculum aerophilum</name>
    <dbReference type="NCBI Taxonomy" id="13773"/>
    <lineage>
        <taxon>Archaea</taxon>
        <taxon>Thermoproteota</taxon>
        <taxon>Thermoprotei</taxon>
        <taxon>Thermoproteales</taxon>
        <taxon>Thermoproteaceae</taxon>
        <taxon>Pyrobaculum</taxon>
    </lineage>
</organism>
<keyword evidence="3" id="KW-0479">Metal-binding</keyword>
<protein>
    <submittedName>
        <fullName evidence="8">Nitrate reductase</fullName>
    </submittedName>
</protein>
<dbReference type="RefSeq" id="WP_011009511.1">
    <property type="nucleotide sequence ID" value="NZ_DUJP01000033.1"/>
</dbReference>
<dbReference type="Gene3D" id="2.60.40.1190">
    <property type="match status" value="1"/>
</dbReference>
<accession>A0A832SSL1</accession>
<dbReference type="GO" id="GO:0046872">
    <property type="term" value="F:metal ion binding"/>
    <property type="evidence" value="ECO:0007669"/>
    <property type="project" value="UniProtKB-KW"/>
</dbReference>
<proteinExistence type="predicted"/>
<keyword evidence="1" id="KW-0813">Transport</keyword>
<dbReference type="GeneID" id="1466178"/>
<sequence>MRRDVVLPGIALAISLLLAFMGVVVVTAQQGVVTVKYIAGPLPADPFSNLWPAPVEVPLTSQTLVYPLPAATETRSIGVSAVYNGTHIAFLLTWSDNTQDVATPGGLDVFPDAVAVQFPVSKAQLPYICMGTVDNPVNIIYWRAGFGAENLVAGAGYGLNPQQREALGLQATPASPVELLPASAQVINATAAYKDGKWYVVIIRPLGSVHPLMASLAEGFSAAFATWDGAKGEIGGLKATSGWVTFQLEKPVAPTAPATQTVRETVTVTQTVTATQLVETTPTWAWAVIGVLIAVIALLAGLALRRK</sequence>
<dbReference type="Proteomes" id="UP000651120">
    <property type="component" value="Unassembled WGS sequence"/>
</dbReference>
<reference evidence="8" key="1">
    <citation type="journal article" date="2020" name="bioRxiv">
        <title>A rank-normalized archaeal taxonomy based on genome phylogeny resolves widespread incomplete and uneven classifications.</title>
        <authorList>
            <person name="Rinke C."/>
            <person name="Chuvochina M."/>
            <person name="Mussig A.J."/>
            <person name="Chaumeil P.-A."/>
            <person name="Waite D.W."/>
            <person name="Whitman W.B."/>
            <person name="Parks D.H."/>
            <person name="Hugenholtz P."/>
        </authorList>
    </citation>
    <scope>NUCLEOTIDE SEQUENCE</scope>
    <source>
        <strain evidence="8">UBA8839</strain>
    </source>
</reference>
<dbReference type="GO" id="GO:0020037">
    <property type="term" value="F:heme binding"/>
    <property type="evidence" value="ECO:0007669"/>
    <property type="project" value="InterPro"/>
</dbReference>
<keyword evidence="4" id="KW-0249">Electron transport</keyword>
<dbReference type="EMBL" id="DUJP01000033">
    <property type="protein sequence ID" value="HII47826.1"/>
    <property type="molecule type" value="Genomic_DNA"/>
</dbReference>
<dbReference type="InterPro" id="IPR019020">
    <property type="entry name" value="Cyt-c552/DMSO_Rdtase_haem-bd"/>
</dbReference>
<evidence type="ECO:0000256" key="1">
    <source>
        <dbReference type="ARBA" id="ARBA00022448"/>
    </source>
</evidence>
<dbReference type="InterPro" id="IPR017838">
    <property type="entry name" value="DMSO_Rdtase_II_haem_b-bd_su"/>
</dbReference>
<feature type="transmembrane region" description="Helical" evidence="6">
    <location>
        <begin position="284"/>
        <end position="304"/>
    </location>
</feature>
<keyword evidence="6" id="KW-1133">Transmembrane helix</keyword>
<dbReference type="SMART" id="SM00887">
    <property type="entry name" value="EB_dh"/>
    <property type="match status" value="1"/>
</dbReference>
<keyword evidence="5" id="KW-0408">Iron</keyword>
<name>A0A832SSL1_9CREN</name>
<gene>
    <name evidence="8" type="ORF">HA333_10430</name>
</gene>
<feature type="domain" description="Cytochrome c-552/DMSO reductase-like haem-binding" evidence="7">
    <location>
        <begin position="48"/>
        <end position="239"/>
    </location>
</feature>
<keyword evidence="6" id="KW-0472">Membrane</keyword>
<dbReference type="CDD" id="cd09623">
    <property type="entry name" value="DOMON_EBDH"/>
    <property type="match status" value="1"/>
</dbReference>
<dbReference type="OMA" id="PYICMGT"/>
<dbReference type="Pfam" id="PF09459">
    <property type="entry name" value="EB_dh"/>
    <property type="match status" value="1"/>
</dbReference>
<evidence type="ECO:0000313" key="8">
    <source>
        <dbReference type="EMBL" id="HII47826.1"/>
    </source>
</evidence>
<evidence type="ECO:0000259" key="7">
    <source>
        <dbReference type="SMART" id="SM00887"/>
    </source>
</evidence>
<evidence type="ECO:0000256" key="6">
    <source>
        <dbReference type="SAM" id="Phobius"/>
    </source>
</evidence>
<keyword evidence="2" id="KW-0349">Heme</keyword>
<dbReference type="AlphaFoldDB" id="A0A832SSL1"/>
<dbReference type="NCBIfam" id="TIGR03477">
    <property type="entry name" value="DMSO_red_II_gam"/>
    <property type="match status" value="1"/>
</dbReference>
<evidence type="ECO:0000313" key="9">
    <source>
        <dbReference type="Proteomes" id="UP000651120"/>
    </source>
</evidence>
<evidence type="ECO:0000256" key="2">
    <source>
        <dbReference type="ARBA" id="ARBA00022617"/>
    </source>
</evidence>
<evidence type="ECO:0000256" key="3">
    <source>
        <dbReference type="ARBA" id="ARBA00022723"/>
    </source>
</evidence>
<comment type="caution">
    <text evidence="8">The sequence shown here is derived from an EMBL/GenBank/DDBJ whole genome shotgun (WGS) entry which is preliminary data.</text>
</comment>
<evidence type="ECO:0000256" key="4">
    <source>
        <dbReference type="ARBA" id="ARBA00022982"/>
    </source>
</evidence>